<name>A0ABV6FVB0_9BACT</name>
<gene>
    <name evidence="1" type="ORF">ACFFIP_14045</name>
</gene>
<dbReference type="Proteomes" id="UP001589797">
    <property type="component" value="Unassembled WGS sequence"/>
</dbReference>
<evidence type="ECO:0000313" key="1">
    <source>
        <dbReference type="EMBL" id="MFC0263811.1"/>
    </source>
</evidence>
<proteinExistence type="predicted"/>
<comment type="caution">
    <text evidence="1">The sequence shown here is derived from an EMBL/GenBank/DDBJ whole genome shotgun (WGS) entry which is preliminary data.</text>
</comment>
<organism evidence="1 2">
    <name type="scientific">Fontibacter flavus</name>
    <dbReference type="NCBI Taxonomy" id="654838"/>
    <lineage>
        <taxon>Bacteria</taxon>
        <taxon>Pseudomonadati</taxon>
        <taxon>Bacteroidota</taxon>
        <taxon>Cytophagia</taxon>
        <taxon>Cytophagales</taxon>
        <taxon>Cyclobacteriaceae</taxon>
        <taxon>Fontibacter</taxon>
    </lineage>
</organism>
<keyword evidence="2" id="KW-1185">Reference proteome</keyword>
<protein>
    <submittedName>
        <fullName evidence="1">Uncharacterized protein</fullName>
    </submittedName>
</protein>
<sequence length="457" mass="53043">MKSIEEFRNTLKDIADLAFSNAINSLNVNHNSLNNPKLFDKEFQNEFVSKVHEGFKKAQEKLIVEVLYYQNLLQERNISLKEFRRQKNKSDSENTEIEIKVIKQRISNLSHIADSIAWQMIGGEIHIARRLFNSSYSQKFLASSNIQHAIKVAEEINKSPLNFALISDLTHFVQIGDLLIKQSNLVGLMELKEGKVNEQINLFFEELRLKKQPINEEILKNRFDENVLKQALRMNRQKERTEKIIEIINTDKGIDPTTNEPIVIKTPNIKTEGYHLALNKLYKDLSSNLYSYEVIEHCLHIGMYQNEGRSMAPFVIKHLLEKETENFILIDWLTITNNVSQPLFLKPFPPEFIIEVLTGKVKIIMGLNLDKLIGLFNSLGLKTRWVNQKEANKMLKGMPRQEEIFIINKKRIMFTIPSLEIETFLSGGILSKIFYDNILPSNIARTFLTLKYDDFNS</sequence>
<accession>A0ABV6FVB0</accession>
<reference evidence="1 2" key="1">
    <citation type="submission" date="2024-09" db="EMBL/GenBank/DDBJ databases">
        <authorList>
            <person name="Sun Q."/>
            <person name="Mori K."/>
        </authorList>
    </citation>
    <scope>NUCLEOTIDE SEQUENCE [LARGE SCALE GENOMIC DNA]</scope>
    <source>
        <strain evidence="1 2">CCM 7650</strain>
    </source>
</reference>
<evidence type="ECO:0000313" key="2">
    <source>
        <dbReference type="Proteomes" id="UP001589797"/>
    </source>
</evidence>
<dbReference type="RefSeq" id="WP_382388321.1">
    <property type="nucleotide sequence ID" value="NZ_JBHLWI010000038.1"/>
</dbReference>
<dbReference type="EMBL" id="JBHLWI010000038">
    <property type="protein sequence ID" value="MFC0263811.1"/>
    <property type="molecule type" value="Genomic_DNA"/>
</dbReference>